<dbReference type="Proteomes" id="UP000018877">
    <property type="component" value="Unassembled WGS sequence"/>
</dbReference>
<reference evidence="1 2" key="1">
    <citation type="journal article" date="2014" name="Environ. Microbiol.">
        <title>The nitrate-ammonifying and nosZ-carrying bacterium Bacillus vireti is a potent source and sink for nitric and nitrous oxide under high nitrate conditions.</title>
        <authorList>
            <person name="Mania D."/>
            <person name="Heylen K."/>
            <person name="van Spanning R.J."/>
            <person name="Frostegard A."/>
        </authorList>
    </citation>
    <scope>NUCLEOTIDE SEQUENCE [LARGE SCALE GENOMIC DNA]</scope>
    <source>
        <strain evidence="1 2">LMG 21834</strain>
    </source>
</reference>
<dbReference type="RefSeq" id="WP_024031246.1">
    <property type="nucleotide sequence ID" value="NZ_ALAN01000217.1"/>
</dbReference>
<protein>
    <recommendedName>
        <fullName evidence="3">AroM protein</fullName>
    </recommendedName>
</protein>
<proteinExistence type="predicted"/>
<dbReference type="Pfam" id="PF07302">
    <property type="entry name" value="AroM"/>
    <property type="match status" value="1"/>
</dbReference>
<evidence type="ECO:0000313" key="1">
    <source>
        <dbReference type="EMBL" id="ETI65878.1"/>
    </source>
</evidence>
<organism evidence="1 2">
    <name type="scientific">Neobacillus vireti LMG 21834</name>
    <dbReference type="NCBI Taxonomy" id="1131730"/>
    <lineage>
        <taxon>Bacteria</taxon>
        <taxon>Bacillati</taxon>
        <taxon>Bacillota</taxon>
        <taxon>Bacilli</taxon>
        <taxon>Bacillales</taxon>
        <taxon>Bacillaceae</taxon>
        <taxon>Neobacillus</taxon>
    </lineage>
</organism>
<dbReference type="InterPro" id="IPR010843">
    <property type="entry name" value="Uncharacterised_AroM"/>
</dbReference>
<dbReference type="EMBL" id="ALAN01000217">
    <property type="protein sequence ID" value="ETI65878.1"/>
    <property type="molecule type" value="Genomic_DNA"/>
</dbReference>
<evidence type="ECO:0008006" key="3">
    <source>
        <dbReference type="Google" id="ProtNLM"/>
    </source>
</evidence>
<name>A0AB94IFJ0_9BACI</name>
<accession>A0AB94IFJ0</accession>
<keyword evidence="2" id="KW-1185">Reference proteome</keyword>
<comment type="caution">
    <text evidence="1">The sequence shown here is derived from an EMBL/GenBank/DDBJ whole genome shotgun (WGS) entry which is preliminary data.</text>
</comment>
<dbReference type="AlphaFoldDB" id="A0AB94IFJ0"/>
<sequence>MIGFITIGQTPRDDLLLPYQEILELIDYQMVGILDDMKKEDIPPSEGKYPLITKLSNGDFIHVEKDYLEKKMEYAIFRLEEHDVKAIVLLCAGDFEVHSKIPILQPNRLTSFYLRQFTKKTTLGIVIPIDNQKNATHNKWAKYGFNSHTLTIPMDAISLTVEQWNDWNENESFDTILFDCTGYSPNVINKAKRITKKRVFGTDELIQSTLKTLLYL</sequence>
<evidence type="ECO:0000313" key="2">
    <source>
        <dbReference type="Proteomes" id="UP000018877"/>
    </source>
</evidence>
<gene>
    <name evidence="1" type="ORF">BAVI_25469</name>
</gene>